<name>A0A2W2I1A5_9ACTN</name>
<organism evidence="3 4">
    <name type="scientific">Spongiactinospora gelatinilytica</name>
    <dbReference type="NCBI Taxonomy" id="2666298"/>
    <lineage>
        <taxon>Bacteria</taxon>
        <taxon>Bacillati</taxon>
        <taxon>Actinomycetota</taxon>
        <taxon>Actinomycetes</taxon>
        <taxon>Streptosporangiales</taxon>
        <taxon>Streptosporangiaceae</taxon>
        <taxon>Spongiactinospora</taxon>
    </lineage>
</organism>
<feature type="region of interest" description="Disordered" evidence="1">
    <location>
        <begin position="188"/>
        <end position="212"/>
    </location>
</feature>
<dbReference type="SUPFAM" id="SSF46785">
    <property type="entry name" value="Winged helix' DNA-binding domain"/>
    <property type="match status" value="1"/>
</dbReference>
<dbReference type="InterPro" id="IPR036388">
    <property type="entry name" value="WH-like_DNA-bd_sf"/>
</dbReference>
<dbReference type="PANTHER" id="PTHR33169">
    <property type="entry name" value="PADR-FAMILY TRANSCRIPTIONAL REGULATOR"/>
    <property type="match status" value="1"/>
</dbReference>
<dbReference type="EMBL" id="POUA01000039">
    <property type="protein sequence ID" value="PZG51977.1"/>
    <property type="molecule type" value="Genomic_DNA"/>
</dbReference>
<dbReference type="Pfam" id="PF03551">
    <property type="entry name" value="PadR"/>
    <property type="match status" value="1"/>
</dbReference>
<proteinExistence type="predicted"/>
<dbReference type="AlphaFoldDB" id="A0A2W2I1A5"/>
<dbReference type="InterPro" id="IPR036390">
    <property type="entry name" value="WH_DNA-bd_sf"/>
</dbReference>
<feature type="domain" description="Transcription regulator PadR N-terminal" evidence="2">
    <location>
        <begin position="15"/>
        <end position="90"/>
    </location>
</feature>
<sequence length="212" mass="23988">MAKHRKVANPLALAVLAGLLREPMHPYELGRRLLESGKNRHIRYNRGSLYMVVEQLRKAGFVTERETVRDTQRPERTVYAITDEGRAELRDWMRESVALPRAEYPQLGVALSLLGALEPAEAAGLLDHRSEALATEADEVRAHVEDAVDHGVAWVLLAEEEYRLTLLDAERRFVARLAKSLRHPDHVSVSQELLRPVPERTRQGPDRADRAG</sequence>
<dbReference type="PANTHER" id="PTHR33169:SF14">
    <property type="entry name" value="TRANSCRIPTIONAL REGULATOR RV3488"/>
    <property type="match status" value="1"/>
</dbReference>
<accession>A0A2W2I1A5</accession>
<dbReference type="InterPro" id="IPR005149">
    <property type="entry name" value="Tscrpt_reg_PadR_N"/>
</dbReference>
<evidence type="ECO:0000256" key="1">
    <source>
        <dbReference type="SAM" id="MobiDB-lite"/>
    </source>
</evidence>
<evidence type="ECO:0000313" key="3">
    <source>
        <dbReference type="EMBL" id="PZG51977.1"/>
    </source>
</evidence>
<reference evidence="3 4" key="1">
    <citation type="submission" date="2018-01" db="EMBL/GenBank/DDBJ databases">
        <title>Draft genome sequence of Sphaerisporangium sp. 7K107.</title>
        <authorList>
            <person name="Sahin N."/>
            <person name="Saygin H."/>
            <person name="Ay H."/>
        </authorList>
    </citation>
    <scope>NUCLEOTIDE SEQUENCE [LARGE SCALE GENOMIC DNA]</scope>
    <source>
        <strain evidence="3 4">7K107</strain>
    </source>
</reference>
<evidence type="ECO:0000259" key="2">
    <source>
        <dbReference type="Pfam" id="PF03551"/>
    </source>
</evidence>
<evidence type="ECO:0000313" key="4">
    <source>
        <dbReference type="Proteomes" id="UP000248544"/>
    </source>
</evidence>
<dbReference type="Gene3D" id="1.10.10.10">
    <property type="entry name" value="Winged helix-like DNA-binding domain superfamily/Winged helix DNA-binding domain"/>
    <property type="match status" value="1"/>
</dbReference>
<feature type="compositionally biased region" description="Basic and acidic residues" evidence="1">
    <location>
        <begin position="197"/>
        <end position="212"/>
    </location>
</feature>
<dbReference type="Proteomes" id="UP000248544">
    <property type="component" value="Unassembled WGS sequence"/>
</dbReference>
<gene>
    <name evidence="3" type="ORF">C1I98_07880</name>
</gene>
<keyword evidence="4" id="KW-1185">Reference proteome</keyword>
<dbReference type="RefSeq" id="WP_111166419.1">
    <property type="nucleotide sequence ID" value="NZ_POUA01000039.1"/>
</dbReference>
<dbReference type="InterPro" id="IPR052509">
    <property type="entry name" value="Metal_resp_DNA-bind_regulator"/>
</dbReference>
<comment type="caution">
    <text evidence="3">The sequence shown here is derived from an EMBL/GenBank/DDBJ whole genome shotgun (WGS) entry which is preliminary data.</text>
</comment>
<protein>
    <submittedName>
        <fullName evidence="3">PadR family transcriptional regulator</fullName>
    </submittedName>
</protein>